<dbReference type="SUPFAM" id="SSF48371">
    <property type="entry name" value="ARM repeat"/>
    <property type="match status" value="1"/>
</dbReference>
<dbReference type="VEuPathDB" id="AmoebaDB:EIN_409140"/>
<dbReference type="GeneID" id="14884591"/>
<feature type="compositionally biased region" description="Basic and acidic residues" evidence="1">
    <location>
        <begin position="18"/>
        <end position="34"/>
    </location>
</feature>
<dbReference type="Gene3D" id="1.25.10.10">
    <property type="entry name" value="Leucine-rich Repeat Variant"/>
    <property type="match status" value="1"/>
</dbReference>
<name>A0A0A1TZL9_ENTIV</name>
<dbReference type="KEGG" id="eiv:EIN_409140"/>
<dbReference type="RefSeq" id="XP_004184971.1">
    <property type="nucleotide sequence ID" value="XM_004184923.1"/>
</dbReference>
<feature type="region of interest" description="Disordered" evidence="1">
    <location>
        <begin position="1"/>
        <end position="34"/>
    </location>
</feature>
<organism evidence="2 3">
    <name type="scientific">Entamoeba invadens IP1</name>
    <dbReference type="NCBI Taxonomy" id="370355"/>
    <lineage>
        <taxon>Eukaryota</taxon>
        <taxon>Amoebozoa</taxon>
        <taxon>Evosea</taxon>
        <taxon>Archamoebae</taxon>
        <taxon>Mastigamoebida</taxon>
        <taxon>Entamoebidae</taxon>
        <taxon>Entamoeba</taxon>
    </lineage>
</organism>
<evidence type="ECO:0000313" key="3">
    <source>
        <dbReference type="Proteomes" id="UP000014680"/>
    </source>
</evidence>
<reference evidence="2 3" key="1">
    <citation type="submission" date="2012-10" db="EMBL/GenBank/DDBJ databases">
        <authorList>
            <person name="Zafar N."/>
            <person name="Inman J."/>
            <person name="Hall N."/>
            <person name="Lorenzi H."/>
            <person name="Caler E."/>
        </authorList>
    </citation>
    <scope>NUCLEOTIDE SEQUENCE [LARGE SCALE GENOMIC DNA]</scope>
    <source>
        <strain evidence="2 3">IP1</strain>
    </source>
</reference>
<dbReference type="AlphaFoldDB" id="A0A0A1TZL9"/>
<proteinExistence type="predicted"/>
<dbReference type="Proteomes" id="UP000014680">
    <property type="component" value="Unassembled WGS sequence"/>
</dbReference>
<evidence type="ECO:0000256" key="1">
    <source>
        <dbReference type="SAM" id="MobiDB-lite"/>
    </source>
</evidence>
<gene>
    <name evidence="2" type="ORF">EIN_409140</name>
</gene>
<protein>
    <recommendedName>
        <fullName evidence="4">Importin subunit alpha-1</fullName>
    </recommendedName>
</protein>
<dbReference type="EMBL" id="KB207048">
    <property type="protein sequence ID" value="ELP85625.1"/>
    <property type="molecule type" value="Genomic_DNA"/>
</dbReference>
<evidence type="ECO:0000313" key="2">
    <source>
        <dbReference type="EMBL" id="ELP85625.1"/>
    </source>
</evidence>
<dbReference type="OrthoDB" id="27457at2759"/>
<dbReference type="InterPro" id="IPR011989">
    <property type="entry name" value="ARM-like"/>
</dbReference>
<dbReference type="InterPro" id="IPR016024">
    <property type="entry name" value="ARM-type_fold"/>
</dbReference>
<dbReference type="OMA" id="CKFIVES"/>
<sequence>MAYRLEGSQESILRSHRISQDESRQSRRERQKEIESEKISKAYEKVEDEVFKYLEKNLSVVPVTEDIVFQSVTAVGQKMIMEPKLYVPFMKRVIPVLFRIASMCYGEPLFQQIRSNGYRVFIMFAQILVICAESPFLQPEEMIKIGFVDMCLKYLTCDNDQVIAVTLDSISTACTHPLLVSRFLNQNLFGKLVTAVASIPEVGAELVYRQISSIIRVICSNYQYAHDFVVSYIIFFSKLININDILIMTNMMHAIHGLYMSGNFVNELRPLRAEERCIKLLELNTDEKLCEACLLCLGAYVFQKDDLPSSGQICGVAVTKITTSPEYIQKICFWILSNISAGSFEGMTENVVSSGGLMLSCKFIVESTNAKIKIECGWVLTNVLYKLTDLSKVRSDLLCEAIVITLLTPDQTMVLSLLAGIIKLISFDNLTMTPTIKDKLNELNIMQNYSKLLQSPNAEIRKRAAKVEELLRDSNSL</sequence>
<keyword evidence="3" id="KW-1185">Reference proteome</keyword>
<evidence type="ECO:0008006" key="4">
    <source>
        <dbReference type="Google" id="ProtNLM"/>
    </source>
</evidence>
<accession>A0A0A1TZL9</accession>